<evidence type="ECO:0000313" key="11">
    <source>
        <dbReference type="Proteomes" id="UP000664417"/>
    </source>
</evidence>
<dbReference type="PANTHER" id="PTHR32071:SF122">
    <property type="entry name" value="SIGMA FACTOR"/>
    <property type="match status" value="1"/>
</dbReference>
<evidence type="ECO:0000259" key="8">
    <source>
        <dbReference type="PROSITE" id="PS50110"/>
    </source>
</evidence>
<dbReference type="InterPro" id="IPR025944">
    <property type="entry name" value="Sigma_54_int_dom_CS"/>
</dbReference>
<keyword evidence="1" id="KW-0547">Nucleotide-binding</keyword>
<dbReference type="CDD" id="cd17569">
    <property type="entry name" value="REC_HupR-like"/>
    <property type="match status" value="1"/>
</dbReference>
<dbReference type="InterPro" id="IPR002078">
    <property type="entry name" value="Sigma_54_int"/>
</dbReference>
<dbReference type="Proteomes" id="UP000664417">
    <property type="component" value="Unassembled WGS sequence"/>
</dbReference>
<dbReference type="SMART" id="SM00448">
    <property type="entry name" value="REC"/>
    <property type="match status" value="1"/>
</dbReference>
<evidence type="ECO:0000256" key="5">
    <source>
        <dbReference type="ARBA" id="ARBA00023163"/>
    </source>
</evidence>
<dbReference type="SUPFAM" id="SSF52540">
    <property type="entry name" value="P-loop containing nucleoside triphosphate hydrolases"/>
    <property type="match status" value="1"/>
</dbReference>
<evidence type="ECO:0000313" key="10">
    <source>
        <dbReference type="EMBL" id="MBO1318526.1"/>
    </source>
</evidence>
<evidence type="ECO:0000313" key="9">
    <source>
        <dbReference type="EMBL" id="MBO1317220.1"/>
    </source>
</evidence>
<feature type="modified residue" description="4-aspartylphosphate" evidence="6">
    <location>
        <position position="77"/>
    </location>
</feature>
<sequence length="497" mass="56290">MVFRKQLPSKSDARKAAPAKKYRILVVDDEPAIADQLASYLAAHFSVTKATSGNEALALIRREMEGRPNPFQVIITDQAMPDMSGVAFLMETQRMLPDAKRIILTAYSDIDAVINAINKANVFRFLMKPWEPAKLLEAVHSSLRVYESERENRGEFREIIGRHPKLRSCLDMVSQVAASRAPVLVRGETGTGKELIARAVCQASDRRSKPFTVLHCGALNENVLEAELFGHRRGAFTGAVNDRKGRLAAAHGGTLFIDEVGEIPLNVQAKLLRFLQFGEIQRVGCDRVETVDVRIVAATHRDLAAMVREGSFREDLYFRLKVVEVNLPSLRERRDDLPLLIDYFMKRFWQRPTRAVIHPATMLILENYSFPGNIRELSHIVERACLLAKTEEIGPDLLPAEVLESYRDNELPDADSLDPEPILATFRRLSNEELKSHRQSACRKCSEDVERRFLRALMTEYREIAEAAKAAGMHRTYLHRLLTKHKLRGCMVEPMPV</sequence>
<dbReference type="InterPro" id="IPR003593">
    <property type="entry name" value="AAA+_ATPase"/>
</dbReference>
<dbReference type="CDD" id="cd00009">
    <property type="entry name" value="AAA"/>
    <property type="match status" value="1"/>
</dbReference>
<evidence type="ECO:0000256" key="6">
    <source>
        <dbReference type="PROSITE-ProRule" id="PRU00169"/>
    </source>
</evidence>
<keyword evidence="4" id="KW-0238">DNA-binding</keyword>
<gene>
    <name evidence="9" type="ORF">J3U88_02025</name>
    <name evidence="10" type="ORF">J3U88_08660</name>
</gene>
<dbReference type="PROSITE" id="PS00688">
    <property type="entry name" value="SIGMA54_INTERACT_3"/>
    <property type="match status" value="1"/>
</dbReference>
<dbReference type="Gene3D" id="1.10.10.60">
    <property type="entry name" value="Homeodomain-like"/>
    <property type="match status" value="1"/>
</dbReference>
<comment type="caution">
    <text evidence="10">The sequence shown here is derived from an EMBL/GenBank/DDBJ whole genome shotgun (WGS) entry which is preliminary data.</text>
</comment>
<dbReference type="SMART" id="SM00382">
    <property type="entry name" value="AAA"/>
    <property type="match status" value="1"/>
</dbReference>
<keyword evidence="2" id="KW-0067">ATP-binding</keyword>
<dbReference type="InterPro" id="IPR009057">
    <property type="entry name" value="Homeodomain-like_sf"/>
</dbReference>
<dbReference type="InterPro" id="IPR058031">
    <property type="entry name" value="AAA_lid_NorR"/>
</dbReference>
<evidence type="ECO:0000256" key="2">
    <source>
        <dbReference type="ARBA" id="ARBA00022840"/>
    </source>
</evidence>
<dbReference type="PROSITE" id="PS00675">
    <property type="entry name" value="SIGMA54_INTERACT_1"/>
    <property type="match status" value="1"/>
</dbReference>
<keyword evidence="3" id="KW-0805">Transcription regulation</keyword>
<organism evidence="10 11">
    <name type="scientific">Acanthopleuribacter pedis</name>
    <dbReference type="NCBI Taxonomy" id="442870"/>
    <lineage>
        <taxon>Bacteria</taxon>
        <taxon>Pseudomonadati</taxon>
        <taxon>Acidobacteriota</taxon>
        <taxon>Holophagae</taxon>
        <taxon>Acanthopleuribacterales</taxon>
        <taxon>Acanthopleuribacteraceae</taxon>
        <taxon>Acanthopleuribacter</taxon>
    </lineage>
</organism>
<dbReference type="InterPro" id="IPR011006">
    <property type="entry name" value="CheY-like_superfamily"/>
</dbReference>
<dbReference type="Pfam" id="PF25601">
    <property type="entry name" value="AAA_lid_14"/>
    <property type="match status" value="1"/>
</dbReference>
<keyword evidence="5" id="KW-0804">Transcription</keyword>
<dbReference type="Gene3D" id="3.40.50.2300">
    <property type="match status" value="1"/>
</dbReference>
<dbReference type="SUPFAM" id="SSF46689">
    <property type="entry name" value="Homeodomain-like"/>
    <property type="match status" value="1"/>
</dbReference>
<dbReference type="Gene3D" id="1.10.8.60">
    <property type="match status" value="1"/>
</dbReference>
<dbReference type="PROSITE" id="PS00676">
    <property type="entry name" value="SIGMA54_INTERACT_2"/>
    <property type="match status" value="1"/>
</dbReference>
<dbReference type="EMBL" id="JAFREP010000002">
    <property type="protein sequence ID" value="MBO1317220.1"/>
    <property type="molecule type" value="Genomic_DNA"/>
</dbReference>
<dbReference type="RefSeq" id="WP_207856457.1">
    <property type="nucleotide sequence ID" value="NZ_JAFREP010000002.1"/>
</dbReference>
<evidence type="ECO:0000259" key="7">
    <source>
        <dbReference type="PROSITE" id="PS50045"/>
    </source>
</evidence>
<dbReference type="PROSITE" id="PS50045">
    <property type="entry name" value="SIGMA54_INTERACT_4"/>
    <property type="match status" value="1"/>
</dbReference>
<dbReference type="AlphaFoldDB" id="A0A8J7Q5S7"/>
<dbReference type="InterPro" id="IPR027417">
    <property type="entry name" value="P-loop_NTPase"/>
</dbReference>
<dbReference type="Pfam" id="PF00158">
    <property type="entry name" value="Sigma54_activat"/>
    <property type="match status" value="1"/>
</dbReference>
<keyword evidence="11" id="KW-1185">Reference proteome</keyword>
<evidence type="ECO:0000256" key="1">
    <source>
        <dbReference type="ARBA" id="ARBA00022741"/>
    </source>
</evidence>
<dbReference type="InterPro" id="IPR025943">
    <property type="entry name" value="Sigma_54_int_dom_ATP-bd_2"/>
</dbReference>
<dbReference type="GO" id="GO:0000160">
    <property type="term" value="P:phosphorelay signal transduction system"/>
    <property type="evidence" value="ECO:0007669"/>
    <property type="project" value="InterPro"/>
</dbReference>
<accession>A0A8J7Q5S7</accession>
<name>A0A8J7Q5S7_9BACT</name>
<reference evidence="10" key="1">
    <citation type="submission" date="2021-03" db="EMBL/GenBank/DDBJ databases">
        <authorList>
            <person name="Wang G."/>
        </authorList>
    </citation>
    <scope>NUCLEOTIDE SEQUENCE</scope>
    <source>
        <strain evidence="10">KCTC 12899</strain>
    </source>
</reference>
<evidence type="ECO:0000256" key="3">
    <source>
        <dbReference type="ARBA" id="ARBA00023015"/>
    </source>
</evidence>
<dbReference type="SUPFAM" id="SSF52172">
    <property type="entry name" value="CheY-like"/>
    <property type="match status" value="1"/>
</dbReference>
<evidence type="ECO:0000256" key="4">
    <source>
        <dbReference type="ARBA" id="ARBA00023125"/>
    </source>
</evidence>
<keyword evidence="6" id="KW-0597">Phosphoprotein</keyword>
<dbReference type="Gene3D" id="3.40.50.300">
    <property type="entry name" value="P-loop containing nucleotide triphosphate hydrolases"/>
    <property type="match status" value="1"/>
</dbReference>
<proteinExistence type="predicted"/>
<dbReference type="PANTHER" id="PTHR32071">
    <property type="entry name" value="TRANSCRIPTIONAL REGULATORY PROTEIN"/>
    <property type="match status" value="1"/>
</dbReference>
<dbReference type="GO" id="GO:0006355">
    <property type="term" value="P:regulation of DNA-templated transcription"/>
    <property type="evidence" value="ECO:0007669"/>
    <property type="project" value="InterPro"/>
</dbReference>
<dbReference type="InterPro" id="IPR025662">
    <property type="entry name" value="Sigma_54_int_dom_ATP-bd_1"/>
</dbReference>
<feature type="domain" description="Sigma-54 factor interaction" evidence="7">
    <location>
        <begin position="159"/>
        <end position="386"/>
    </location>
</feature>
<protein>
    <submittedName>
        <fullName evidence="10">Sigma-54-dependent Fis family transcriptional regulator</fullName>
    </submittedName>
</protein>
<dbReference type="EMBL" id="JAFREP010000006">
    <property type="protein sequence ID" value="MBO1318526.1"/>
    <property type="molecule type" value="Genomic_DNA"/>
</dbReference>
<dbReference type="GO" id="GO:0003677">
    <property type="term" value="F:DNA binding"/>
    <property type="evidence" value="ECO:0007669"/>
    <property type="project" value="UniProtKB-KW"/>
</dbReference>
<dbReference type="PROSITE" id="PS50110">
    <property type="entry name" value="RESPONSE_REGULATORY"/>
    <property type="match status" value="1"/>
</dbReference>
<dbReference type="Pfam" id="PF00072">
    <property type="entry name" value="Response_reg"/>
    <property type="match status" value="1"/>
</dbReference>
<dbReference type="InterPro" id="IPR001789">
    <property type="entry name" value="Sig_transdc_resp-reg_receiver"/>
</dbReference>
<dbReference type="FunFam" id="3.40.50.300:FF:000006">
    <property type="entry name" value="DNA-binding transcriptional regulator NtrC"/>
    <property type="match status" value="1"/>
</dbReference>
<feature type="domain" description="Response regulatory" evidence="8">
    <location>
        <begin position="23"/>
        <end position="143"/>
    </location>
</feature>
<dbReference type="GO" id="GO:0005524">
    <property type="term" value="F:ATP binding"/>
    <property type="evidence" value="ECO:0007669"/>
    <property type="project" value="UniProtKB-KW"/>
</dbReference>